<feature type="binding site" evidence="13">
    <location>
        <position position="119"/>
    </location>
    <ligand>
        <name>S-adenosyl-L-methionine</name>
        <dbReference type="ChEBI" id="CHEBI:59789"/>
    </ligand>
</feature>
<evidence type="ECO:0000256" key="15">
    <source>
        <dbReference type="SAM" id="MobiDB-lite"/>
    </source>
</evidence>
<dbReference type="Gene3D" id="3.40.50.150">
    <property type="entry name" value="Vaccinia Virus protein VP39"/>
    <property type="match status" value="1"/>
</dbReference>
<keyword evidence="8" id="KW-0805">Transcription regulation</keyword>
<feature type="binding site" evidence="13">
    <location>
        <position position="89"/>
    </location>
    <ligand>
        <name>S-adenosyl-L-methionine</name>
        <dbReference type="ChEBI" id="CHEBI:59789"/>
    </ligand>
</feature>
<dbReference type="GO" id="GO:1904047">
    <property type="term" value="F:S-adenosyl-L-methionine binding"/>
    <property type="evidence" value="ECO:0007669"/>
    <property type="project" value="UniProtKB-ARBA"/>
</dbReference>
<evidence type="ECO:0000256" key="14">
    <source>
        <dbReference type="RuleBase" id="RU362106"/>
    </source>
</evidence>
<evidence type="ECO:0000256" key="2">
    <source>
        <dbReference type="ARBA" id="ARBA00022552"/>
    </source>
</evidence>
<evidence type="ECO:0000256" key="11">
    <source>
        <dbReference type="ARBA" id="ARBA00023163"/>
    </source>
</evidence>
<dbReference type="GO" id="GO:0000179">
    <property type="term" value="F:rRNA (adenine-N6,N6-)-dimethyltransferase activity"/>
    <property type="evidence" value="ECO:0007669"/>
    <property type="project" value="UniProtKB-UniRule"/>
</dbReference>
<feature type="non-terminal residue" evidence="17">
    <location>
        <position position="329"/>
    </location>
</feature>
<evidence type="ECO:0000256" key="8">
    <source>
        <dbReference type="ARBA" id="ARBA00023015"/>
    </source>
</evidence>
<dbReference type="Gene3D" id="1.10.8.100">
    <property type="entry name" value="Ribosomal RNA adenine dimethylase-like, domain 2"/>
    <property type="match status" value="1"/>
</dbReference>
<dbReference type="GO" id="GO:0006391">
    <property type="term" value="P:transcription initiation at mitochondrial promoter"/>
    <property type="evidence" value="ECO:0007669"/>
    <property type="project" value="TreeGrafter"/>
</dbReference>
<comment type="caution">
    <text evidence="13">Lacks conserved residue(s) required for the propagation of feature annotation.</text>
</comment>
<dbReference type="GO" id="GO:0003723">
    <property type="term" value="F:RNA binding"/>
    <property type="evidence" value="ECO:0007669"/>
    <property type="project" value="UniProtKB-UniRule"/>
</dbReference>
<comment type="similarity">
    <text evidence="12">Belongs to the class I-like SAM-binding methyltransferase superfamily. rRNA adenine N(6)-methyltransferase family. KsgA subfamily.</text>
</comment>
<keyword evidence="9" id="KW-0238">DNA-binding</keyword>
<dbReference type="GO" id="GO:0003677">
    <property type="term" value="F:DNA binding"/>
    <property type="evidence" value="ECO:0007669"/>
    <property type="project" value="UniProtKB-KW"/>
</dbReference>
<dbReference type="EC" id="2.1.1.-" evidence="14"/>
<dbReference type="InterPro" id="IPR020598">
    <property type="entry name" value="rRNA_Ade_methylase_Trfase_N"/>
</dbReference>
<dbReference type="Proteomes" id="UP000625584">
    <property type="component" value="Unassembled WGS sequence"/>
</dbReference>
<keyword evidence="5 13" id="KW-0949">S-adenosyl-L-methionine</keyword>
<accession>A0A852DBQ1</accession>
<feature type="domain" description="Ribosomal RNA adenine methylase transferase N-terminal" evidence="16">
    <location>
        <begin position="21"/>
        <end position="212"/>
    </location>
</feature>
<evidence type="ECO:0000313" key="18">
    <source>
        <dbReference type="Proteomes" id="UP000625584"/>
    </source>
</evidence>
<reference evidence="17" key="1">
    <citation type="submission" date="2019-09" db="EMBL/GenBank/DDBJ databases">
        <title>Bird 10,000 Genomes (B10K) Project - Family phase.</title>
        <authorList>
            <person name="Zhang G."/>
        </authorList>
    </citation>
    <scope>NUCLEOTIDE SEQUENCE</scope>
    <source>
        <strain evidence="17">OUT-0017</strain>
        <tissue evidence="17">Muscle</tissue>
    </source>
</reference>
<feature type="region of interest" description="Disordered" evidence="15">
    <location>
        <begin position="309"/>
        <end position="329"/>
    </location>
</feature>
<dbReference type="InterPro" id="IPR029063">
    <property type="entry name" value="SAM-dependent_MTases_sf"/>
</dbReference>
<dbReference type="SMART" id="SM00650">
    <property type="entry name" value="rADc"/>
    <property type="match status" value="1"/>
</dbReference>
<keyword evidence="10" id="KW-0496">Mitochondrion</keyword>
<evidence type="ECO:0000256" key="12">
    <source>
        <dbReference type="ARBA" id="ARBA00061148"/>
    </source>
</evidence>
<dbReference type="PANTHER" id="PTHR11727:SF17">
    <property type="entry name" value="DIMETHYLADENOSINE TRANSFERASE 1, MITOCHONDRIAL"/>
    <property type="match status" value="1"/>
</dbReference>
<sequence length="329" mass="37292">MRLSGELSLLENKGLVCSLCLADKIVKQAGELKNAHVCEVGPGPGGITRSILSAGVEQLLLIEKDARFIPGLQMLSEAAPGKVRIVHGDILTYNMEKAFPKHLKKNWEDEPPDIHIIGNLPFSVSTPLIIKWLENVSKRDGPFIYGRTQMTLTFQKEVGERLTANPGSNQRSRLSIMAQHLCTVENCFIIPGQAFVPKPEVDVAVVHLTPLVQPKIQQPFELVEKVVQSVFQFRRKYCFRGIETLFPENGRLKRTEQLMMTADVDPTLRPFQLSMSQFRNLCNVYRKMCDEDPSLFVFNYREELRQKKKTRSLLGSTGQPEQTEEENQL</sequence>
<dbReference type="GO" id="GO:0005759">
    <property type="term" value="C:mitochondrial matrix"/>
    <property type="evidence" value="ECO:0007669"/>
    <property type="project" value="TreeGrafter"/>
</dbReference>
<evidence type="ECO:0000256" key="9">
    <source>
        <dbReference type="ARBA" id="ARBA00023125"/>
    </source>
</evidence>
<feature type="non-terminal residue" evidence="17">
    <location>
        <position position="1"/>
    </location>
</feature>
<dbReference type="CDD" id="cd02440">
    <property type="entry name" value="AdoMet_MTases"/>
    <property type="match status" value="1"/>
</dbReference>
<dbReference type="FunFam" id="1.10.8.100:FF:000004">
    <property type="entry name" value="rRNA adenine N(6)-methyltransferase"/>
    <property type="match status" value="1"/>
</dbReference>
<evidence type="ECO:0000313" key="17">
    <source>
        <dbReference type="EMBL" id="NXP90007.1"/>
    </source>
</evidence>
<dbReference type="PROSITE" id="PS51689">
    <property type="entry name" value="SAM_RNA_A_N6_MT"/>
    <property type="match status" value="1"/>
</dbReference>
<keyword evidence="2 14" id="KW-0698">rRNA processing</keyword>
<evidence type="ECO:0000259" key="16">
    <source>
        <dbReference type="SMART" id="SM00650"/>
    </source>
</evidence>
<evidence type="ECO:0000256" key="5">
    <source>
        <dbReference type="ARBA" id="ARBA00022691"/>
    </source>
</evidence>
<dbReference type="InterPro" id="IPR001737">
    <property type="entry name" value="KsgA/Erm"/>
</dbReference>
<feature type="binding site" evidence="13">
    <location>
        <position position="63"/>
    </location>
    <ligand>
        <name>S-adenosyl-L-methionine</name>
        <dbReference type="ChEBI" id="CHEBI:59789"/>
    </ligand>
</feature>
<dbReference type="SUPFAM" id="SSF53335">
    <property type="entry name" value="S-adenosyl-L-methionine-dependent methyltransferases"/>
    <property type="match status" value="1"/>
</dbReference>
<dbReference type="AlphaFoldDB" id="A0A852DBQ1"/>
<organism evidence="17 18">
    <name type="scientific">Passerina amoena</name>
    <name type="common">Lazuli bunting</name>
    <dbReference type="NCBI Taxonomy" id="142471"/>
    <lineage>
        <taxon>Eukaryota</taxon>
        <taxon>Metazoa</taxon>
        <taxon>Chordata</taxon>
        <taxon>Craniata</taxon>
        <taxon>Vertebrata</taxon>
        <taxon>Euteleostomi</taxon>
        <taxon>Archelosauria</taxon>
        <taxon>Archosauria</taxon>
        <taxon>Dinosauria</taxon>
        <taxon>Saurischia</taxon>
        <taxon>Theropoda</taxon>
        <taxon>Coelurosauria</taxon>
        <taxon>Aves</taxon>
        <taxon>Neognathae</taxon>
        <taxon>Neoaves</taxon>
        <taxon>Telluraves</taxon>
        <taxon>Australaves</taxon>
        <taxon>Passeriformes</taxon>
        <taxon>Cardinalidae</taxon>
        <taxon>Passerina</taxon>
    </lineage>
</organism>
<name>A0A852DBQ1_PASAF</name>
<dbReference type="Pfam" id="PF00398">
    <property type="entry name" value="RrnaAD"/>
    <property type="match status" value="1"/>
</dbReference>
<dbReference type="GO" id="GO:0034246">
    <property type="term" value="F:mitochondrial transcription factor activity"/>
    <property type="evidence" value="ECO:0007669"/>
    <property type="project" value="TreeGrafter"/>
</dbReference>
<dbReference type="InterPro" id="IPR011530">
    <property type="entry name" value="rRNA_adenine_dimethylase"/>
</dbReference>
<protein>
    <recommendedName>
        <fullName evidence="14">rRNA adenine N(6)-methyltransferase</fullName>
        <ecNumber evidence="14">2.1.1.-</ecNumber>
    </recommendedName>
</protein>
<keyword evidence="7" id="KW-0809">Transit peptide</keyword>
<dbReference type="PANTHER" id="PTHR11727">
    <property type="entry name" value="DIMETHYLADENOSINE TRANSFERASE"/>
    <property type="match status" value="1"/>
</dbReference>
<dbReference type="FunFam" id="3.40.50.150:FF:000109">
    <property type="entry name" value="rRNA adenine N(6)-methyltransferase"/>
    <property type="match status" value="1"/>
</dbReference>
<evidence type="ECO:0000256" key="1">
    <source>
        <dbReference type="ARBA" id="ARBA00004173"/>
    </source>
</evidence>
<keyword evidence="4 13" id="KW-0808">Transferase</keyword>
<dbReference type="EMBL" id="WBNP01003055">
    <property type="protein sequence ID" value="NXP90007.1"/>
    <property type="molecule type" value="Genomic_DNA"/>
</dbReference>
<feature type="binding site" evidence="13">
    <location>
        <position position="16"/>
    </location>
    <ligand>
        <name>S-adenosyl-L-methionine</name>
        <dbReference type="ChEBI" id="CHEBI:59789"/>
    </ligand>
</feature>
<feature type="binding site" evidence="13">
    <location>
        <position position="41"/>
    </location>
    <ligand>
        <name>S-adenosyl-L-methionine</name>
        <dbReference type="ChEBI" id="CHEBI:59789"/>
    </ligand>
</feature>
<evidence type="ECO:0000256" key="3">
    <source>
        <dbReference type="ARBA" id="ARBA00022603"/>
    </source>
</evidence>
<evidence type="ECO:0000256" key="4">
    <source>
        <dbReference type="ARBA" id="ARBA00022679"/>
    </source>
</evidence>
<evidence type="ECO:0000256" key="7">
    <source>
        <dbReference type="ARBA" id="ARBA00022946"/>
    </source>
</evidence>
<keyword evidence="11" id="KW-0804">Transcription</keyword>
<keyword evidence="6 13" id="KW-0694">RNA-binding</keyword>
<comment type="caution">
    <text evidence="17">The sequence shown here is derived from an EMBL/GenBank/DDBJ whole genome shotgun (WGS) entry which is preliminary data.</text>
</comment>
<evidence type="ECO:0000256" key="10">
    <source>
        <dbReference type="ARBA" id="ARBA00023128"/>
    </source>
</evidence>
<dbReference type="NCBIfam" id="TIGR00755">
    <property type="entry name" value="ksgA"/>
    <property type="match status" value="1"/>
</dbReference>
<keyword evidence="3 13" id="KW-0489">Methyltransferase</keyword>
<evidence type="ECO:0000256" key="13">
    <source>
        <dbReference type="PROSITE-ProRule" id="PRU01026"/>
    </source>
</evidence>
<dbReference type="InterPro" id="IPR023165">
    <property type="entry name" value="rRNA_Ade_diMease-like_C"/>
</dbReference>
<gene>
    <name evidence="17" type="primary">Tfb1m</name>
    <name evidence="17" type="ORF">PASAMO_R04604</name>
</gene>
<comment type="subcellular location">
    <subcellularLocation>
        <location evidence="1">Mitochondrion</location>
    </subcellularLocation>
</comment>
<keyword evidence="18" id="KW-1185">Reference proteome</keyword>
<evidence type="ECO:0000256" key="6">
    <source>
        <dbReference type="ARBA" id="ARBA00022884"/>
    </source>
</evidence>
<proteinExistence type="inferred from homology"/>